<evidence type="ECO:0000256" key="1">
    <source>
        <dbReference type="ARBA" id="ARBA00004496"/>
    </source>
</evidence>
<evidence type="ECO:0000256" key="11">
    <source>
        <dbReference type="ARBA" id="ARBA00031350"/>
    </source>
</evidence>
<dbReference type="Proteomes" id="UP000309174">
    <property type="component" value="Unassembled WGS sequence"/>
</dbReference>
<dbReference type="CDD" id="cd02440">
    <property type="entry name" value="AdoMet_MTases"/>
    <property type="match status" value="1"/>
</dbReference>
<dbReference type="EC" id="2.1.1.77" evidence="3"/>
<keyword evidence="8" id="KW-0949">S-adenosyl-L-methionine</keyword>
<evidence type="ECO:0000256" key="9">
    <source>
        <dbReference type="ARBA" id="ARBA00030757"/>
    </source>
</evidence>
<name>A0A5C4J2M3_9ACTN</name>
<organism evidence="12 13">
    <name type="scientific">Actinomadura soli</name>
    <dbReference type="NCBI Taxonomy" id="2508997"/>
    <lineage>
        <taxon>Bacteria</taxon>
        <taxon>Bacillati</taxon>
        <taxon>Actinomycetota</taxon>
        <taxon>Actinomycetes</taxon>
        <taxon>Streptosporangiales</taxon>
        <taxon>Thermomonosporaceae</taxon>
        <taxon>Actinomadura</taxon>
    </lineage>
</organism>
<accession>A0A5C4J2M3</accession>
<evidence type="ECO:0000256" key="7">
    <source>
        <dbReference type="ARBA" id="ARBA00022679"/>
    </source>
</evidence>
<evidence type="ECO:0000313" key="13">
    <source>
        <dbReference type="Proteomes" id="UP000309174"/>
    </source>
</evidence>
<evidence type="ECO:0000256" key="4">
    <source>
        <dbReference type="ARBA" id="ARBA00013346"/>
    </source>
</evidence>
<evidence type="ECO:0000313" key="12">
    <source>
        <dbReference type="EMBL" id="TMQ90995.1"/>
    </source>
</evidence>
<keyword evidence="5" id="KW-0963">Cytoplasm</keyword>
<evidence type="ECO:0000256" key="8">
    <source>
        <dbReference type="ARBA" id="ARBA00022691"/>
    </source>
</evidence>
<dbReference type="GO" id="GO:0004719">
    <property type="term" value="F:protein-L-isoaspartate (D-aspartate) O-methyltransferase activity"/>
    <property type="evidence" value="ECO:0007669"/>
    <property type="project" value="UniProtKB-EC"/>
</dbReference>
<dbReference type="PANTHER" id="PTHR11579:SF0">
    <property type="entry name" value="PROTEIN-L-ISOASPARTATE(D-ASPARTATE) O-METHYLTRANSFERASE"/>
    <property type="match status" value="1"/>
</dbReference>
<dbReference type="Gene3D" id="3.40.50.150">
    <property type="entry name" value="Vaccinia Virus protein VP39"/>
    <property type="match status" value="1"/>
</dbReference>
<keyword evidence="7 12" id="KW-0808">Transferase</keyword>
<gene>
    <name evidence="12" type="ORF">ETD83_32995</name>
</gene>
<dbReference type="EMBL" id="VCKW01000245">
    <property type="protein sequence ID" value="TMQ90995.1"/>
    <property type="molecule type" value="Genomic_DNA"/>
</dbReference>
<comment type="caution">
    <text evidence="12">The sequence shown here is derived from an EMBL/GenBank/DDBJ whole genome shotgun (WGS) entry which is preliminary data.</text>
</comment>
<evidence type="ECO:0000256" key="6">
    <source>
        <dbReference type="ARBA" id="ARBA00022603"/>
    </source>
</evidence>
<keyword evidence="13" id="KW-1185">Reference proteome</keyword>
<dbReference type="RefSeq" id="WP_138649127.1">
    <property type="nucleotide sequence ID" value="NZ_VCKW01000245.1"/>
</dbReference>
<dbReference type="Pfam" id="PF01135">
    <property type="entry name" value="PCMT"/>
    <property type="match status" value="1"/>
</dbReference>
<dbReference type="SUPFAM" id="SSF53335">
    <property type="entry name" value="S-adenosyl-L-methionine-dependent methyltransferases"/>
    <property type="match status" value="1"/>
</dbReference>
<dbReference type="GO" id="GO:0005737">
    <property type="term" value="C:cytoplasm"/>
    <property type="evidence" value="ECO:0007669"/>
    <property type="project" value="UniProtKB-SubCell"/>
</dbReference>
<dbReference type="PANTHER" id="PTHR11579">
    <property type="entry name" value="PROTEIN-L-ISOASPARTATE O-METHYLTRANSFERASE"/>
    <property type="match status" value="1"/>
</dbReference>
<evidence type="ECO:0000256" key="2">
    <source>
        <dbReference type="ARBA" id="ARBA00005369"/>
    </source>
</evidence>
<keyword evidence="6 12" id="KW-0489">Methyltransferase</keyword>
<dbReference type="AlphaFoldDB" id="A0A5C4J2M3"/>
<comment type="subcellular location">
    <subcellularLocation>
        <location evidence="1">Cytoplasm</location>
    </subcellularLocation>
</comment>
<protein>
    <recommendedName>
        <fullName evidence="4">Protein-L-isoaspartate O-methyltransferase</fullName>
        <ecNumber evidence="3">2.1.1.77</ecNumber>
    </recommendedName>
    <alternativeName>
        <fullName evidence="11">L-isoaspartyl protein carboxyl methyltransferase</fullName>
    </alternativeName>
    <alternativeName>
        <fullName evidence="9">Protein L-isoaspartyl methyltransferase</fullName>
    </alternativeName>
    <alternativeName>
        <fullName evidence="10">Protein-beta-aspartate methyltransferase</fullName>
    </alternativeName>
</protein>
<dbReference type="InterPro" id="IPR029063">
    <property type="entry name" value="SAM-dependent_MTases_sf"/>
</dbReference>
<dbReference type="InterPro" id="IPR000682">
    <property type="entry name" value="PCMT"/>
</dbReference>
<evidence type="ECO:0000256" key="5">
    <source>
        <dbReference type="ARBA" id="ARBA00022490"/>
    </source>
</evidence>
<comment type="similarity">
    <text evidence="2">Belongs to the methyltransferase superfamily. L-isoaspartyl/D-aspartyl protein methyltransferase family.</text>
</comment>
<evidence type="ECO:0000256" key="3">
    <source>
        <dbReference type="ARBA" id="ARBA00011890"/>
    </source>
</evidence>
<sequence>MSTDDSTAADERNRAMIEELRAAGLFEAGVADAMLTTPRHWLAPDAGWLIPDRGAGPGRAVNRQADPAAWWRAVYSDGSIITQREDGAVAADSAHGSPTSSLSAPGVVAEFLELLTVRPRDRVLEIGTGTGWTAALLTRMGADVTTVEIDPGVAEQAAANLKATSSPPHLITGDGAAGWAEGAPYDRVHSTCAVARVPYAWVEQTRPGGVTVAPWQPAAGGGWKLRLTVAGSRAVGRVHGPAGYVMLRAQRSNGQWNPHHAAEATTTRTRLDPRAITQSGGMALAVDPVRRAEVVGRGRGRVRLVGGQRRTWRGPLQSHHRRAGRTTVVPALTDSSVGRPPRHVREAPSYRLVTLRNQRATRGWTDTAPRTLID</sequence>
<dbReference type="OrthoDB" id="3501659at2"/>
<dbReference type="GO" id="GO:0032259">
    <property type="term" value="P:methylation"/>
    <property type="evidence" value="ECO:0007669"/>
    <property type="project" value="UniProtKB-KW"/>
</dbReference>
<evidence type="ECO:0000256" key="10">
    <source>
        <dbReference type="ARBA" id="ARBA00031323"/>
    </source>
</evidence>
<proteinExistence type="inferred from homology"/>
<reference evidence="12 13" key="1">
    <citation type="submission" date="2019-05" db="EMBL/GenBank/DDBJ databases">
        <title>Draft genome sequence of Actinomadura sp. 14C53.</title>
        <authorList>
            <person name="Saricaoglu S."/>
            <person name="Isik K."/>
        </authorList>
    </citation>
    <scope>NUCLEOTIDE SEQUENCE [LARGE SCALE GENOMIC DNA]</scope>
    <source>
        <strain evidence="12 13">14C53</strain>
    </source>
</reference>